<evidence type="ECO:0000256" key="2">
    <source>
        <dbReference type="SAM" id="Phobius"/>
    </source>
</evidence>
<dbReference type="EMBL" id="BMGB01000002">
    <property type="protein sequence ID" value="GGB11851.1"/>
    <property type="molecule type" value="Genomic_DNA"/>
</dbReference>
<dbReference type="RefSeq" id="WP_188511377.1">
    <property type="nucleotide sequence ID" value="NZ_BMGB01000002.1"/>
</dbReference>
<feature type="compositionally biased region" description="Polar residues" evidence="1">
    <location>
        <begin position="8"/>
        <end position="29"/>
    </location>
</feature>
<dbReference type="AlphaFoldDB" id="A0A916SQP6"/>
<keyword evidence="2" id="KW-1133">Transmembrane helix</keyword>
<gene>
    <name evidence="3" type="ORF">GCM10010979_27710</name>
</gene>
<feature type="transmembrane region" description="Helical" evidence="2">
    <location>
        <begin position="185"/>
        <end position="205"/>
    </location>
</feature>
<proteinExistence type="predicted"/>
<keyword evidence="2" id="KW-0812">Transmembrane</keyword>
<evidence type="ECO:0000313" key="3">
    <source>
        <dbReference type="EMBL" id="GGB11851.1"/>
    </source>
</evidence>
<feature type="region of interest" description="Disordered" evidence="1">
    <location>
        <begin position="1"/>
        <end position="53"/>
    </location>
</feature>
<evidence type="ECO:0000256" key="1">
    <source>
        <dbReference type="SAM" id="MobiDB-lite"/>
    </source>
</evidence>
<organism evidence="3 4">
    <name type="scientific">Conyzicola nivalis</name>
    <dbReference type="NCBI Taxonomy" id="1477021"/>
    <lineage>
        <taxon>Bacteria</taxon>
        <taxon>Bacillati</taxon>
        <taxon>Actinomycetota</taxon>
        <taxon>Actinomycetes</taxon>
        <taxon>Micrococcales</taxon>
        <taxon>Microbacteriaceae</taxon>
        <taxon>Conyzicola</taxon>
    </lineage>
</organism>
<dbReference type="Proteomes" id="UP000606922">
    <property type="component" value="Unassembled WGS sequence"/>
</dbReference>
<protein>
    <submittedName>
        <fullName evidence="3">Uncharacterized protein</fullName>
    </submittedName>
</protein>
<keyword evidence="4" id="KW-1185">Reference proteome</keyword>
<reference evidence="3" key="1">
    <citation type="journal article" date="2014" name="Int. J. Syst. Evol. Microbiol.">
        <title>Complete genome sequence of Corynebacterium casei LMG S-19264T (=DSM 44701T), isolated from a smear-ripened cheese.</title>
        <authorList>
            <consortium name="US DOE Joint Genome Institute (JGI-PGF)"/>
            <person name="Walter F."/>
            <person name="Albersmeier A."/>
            <person name="Kalinowski J."/>
            <person name="Ruckert C."/>
        </authorList>
    </citation>
    <scope>NUCLEOTIDE SEQUENCE</scope>
    <source>
        <strain evidence="3">CGMCC 1.12813</strain>
    </source>
</reference>
<feature type="transmembrane region" description="Helical" evidence="2">
    <location>
        <begin position="258"/>
        <end position="278"/>
    </location>
</feature>
<keyword evidence="2" id="KW-0472">Membrane</keyword>
<reference evidence="3" key="2">
    <citation type="submission" date="2020-09" db="EMBL/GenBank/DDBJ databases">
        <authorList>
            <person name="Sun Q."/>
            <person name="Zhou Y."/>
        </authorList>
    </citation>
    <scope>NUCLEOTIDE SEQUENCE</scope>
    <source>
        <strain evidence="3">CGMCC 1.12813</strain>
    </source>
</reference>
<feature type="transmembrane region" description="Helical" evidence="2">
    <location>
        <begin position="217"/>
        <end position="238"/>
    </location>
</feature>
<name>A0A916SQP6_9MICO</name>
<feature type="transmembrane region" description="Helical" evidence="2">
    <location>
        <begin position="146"/>
        <end position="170"/>
    </location>
</feature>
<evidence type="ECO:0000313" key="4">
    <source>
        <dbReference type="Proteomes" id="UP000606922"/>
    </source>
</evidence>
<comment type="caution">
    <text evidence="3">The sequence shown here is derived from an EMBL/GenBank/DDBJ whole genome shotgun (WGS) entry which is preliminary data.</text>
</comment>
<accession>A0A916SQP6</accession>
<sequence length="305" mass="32410">MADKTDEPNTPTGENTADNATGETPSARTGETPVGDTASYDSPVYDSLVDTGEPVVATVDEDPKTTEYSTPPAEQDEIVVEEAEYAPEEPLAQRDTAVVDEAPREAPYVAPVTPAAAAAAAPAPSQPNVVYVNKPQEPVEKNNRGFGVLISLAATIVFLVVLAIVMVIIYSSRSNALFIDFLGQTAFYVPALFFLVGSVVLALLLNRAGWWAHVIGSLLVALFVYFGTIATVLVVNGVVLLTPSEAAEQFRLGTVSPFTIAAALVAREVAIWAGAIIASRGRKLKARNAEALETFQREQAQTRGY</sequence>